<dbReference type="GO" id="GO:0022857">
    <property type="term" value="F:transmembrane transporter activity"/>
    <property type="evidence" value="ECO:0007669"/>
    <property type="project" value="InterPro"/>
</dbReference>
<evidence type="ECO:0000256" key="7">
    <source>
        <dbReference type="SAM" id="Phobius"/>
    </source>
</evidence>
<evidence type="ECO:0000256" key="5">
    <source>
        <dbReference type="ARBA" id="ARBA00022989"/>
    </source>
</evidence>
<dbReference type="RefSeq" id="WP_131125151.1">
    <property type="nucleotide sequence ID" value="NZ_SIXH01000306.1"/>
</dbReference>
<organism evidence="8 9">
    <name type="scientific">Streptomyces kasugaensis</name>
    <dbReference type="NCBI Taxonomy" id="1946"/>
    <lineage>
        <taxon>Bacteria</taxon>
        <taxon>Bacillati</taxon>
        <taxon>Actinomycetota</taxon>
        <taxon>Actinomycetes</taxon>
        <taxon>Kitasatosporales</taxon>
        <taxon>Streptomycetaceae</taxon>
        <taxon>Streptomyces</taxon>
    </lineage>
</organism>
<protein>
    <submittedName>
        <fullName evidence="8">MFS transporter</fullName>
    </submittedName>
</protein>
<keyword evidence="9" id="KW-1185">Reference proteome</keyword>
<evidence type="ECO:0000256" key="2">
    <source>
        <dbReference type="ARBA" id="ARBA00022448"/>
    </source>
</evidence>
<dbReference type="Gene3D" id="1.20.1250.20">
    <property type="entry name" value="MFS general substrate transporter like domains"/>
    <property type="match status" value="2"/>
</dbReference>
<feature type="transmembrane region" description="Helical" evidence="7">
    <location>
        <begin position="363"/>
        <end position="390"/>
    </location>
</feature>
<feature type="transmembrane region" description="Helical" evidence="7">
    <location>
        <begin position="59"/>
        <end position="83"/>
    </location>
</feature>
<dbReference type="Pfam" id="PF07690">
    <property type="entry name" value="MFS_1"/>
    <property type="match status" value="1"/>
</dbReference>
<dbReference type="EMBL" id="SIXH01000306">
    <property type="protein sequence ID" value="TBO56695.1"/>
    <property type="molecule type" value="Genomic_DNA"/>
</dbReference>
<dbReference type="InterPro" id="IPR036259">
    <property type="entry name" value="MFS_trans_sf"/>
</dbReference>
<name>A0A4Q9HPT8_STRKA</name>
<evidence type="ECO:0000256" key="4">
    <source>
        <dbReference type="ARBA" id="ARBA00022692"/>
    </source>
</evidence>
<keyword evidence="6 7" id="KW-0472">Membrane</keyword>
<accession>A0A4Q9HPT8</accession>
<sequence length="452" mass="44915">MTASGWSANQFSSLLGAYRTDLGLTTATTTALFAVYVLGLIPGLLLGGPLADRRGRRPVVFTALAVSVLATCLLMAGPAATWALWPGRFLTGLGAGALLTAGSVWIKELSTPPYGTAATPGAAARRAGLFLSAGFASGGLAAALIAQWAPHPMITAYLPHLALAAAAARFAAHAPETSPVRIAAAAAAAARVGGEAAPVHPTTEAAPAHLIGDSAAARTATTSEPASAPACAAVSARTTGEPAAARIATTPASAPVPAPAPVSGGSATAFRRLVVPVAPWVFAAPTIAFATLPGLVDAHLDGWQTVYAGVATAVTPGAGLLVAPLARRLAAWHRIATAAAGLAAIALGLLVAALAVAHTQPAVALAAAALLGAGYGLCVAYGLTEVAALAPAHRLARLTARFWALCYLGFITPYAITLLTHAFPPPAILIGAAALAVLTLATVTYRGTRSSL</sequence>
<gene>
    <name evidence="8" type="ORF">EYS09_26625</name>
</gene>
<feature type="transmembrane region" description="Helical" evidence="7">
    <location>
        <begin position="335"/>
        <end position="357"/>
    </location>
</feature>
<keyword evidence="5 7" id="KW-1133">Transmembrane helix</keyword>
<evidence type="ECO:0000313" key="9">
    <source>
        <dbReference type="Proteomes" id="UP000292452"/>
    </source>
</evidence>
<evidence type="ECO:0000313" key="8">
    <source>
        <dbReference type="EMBL" id="TBO56695.1"/>
    </source>
</evidence>
<evidence type="ECO:0000256" key="6">
    <source>
        <dbReference type="ARBA" id="ARBA00023136"/>
    </source>
</evidence>
<evidence type="ECO:0000256" key="1">
    <source>
        <dbReference type="ARBA" id="ARBA00004651"/>
    </source>
</evidence>
<dbReference type="GO" id="GO:0005886">
    <property type="term" value="C:plasma membrane"/>
    <property type="evidence" value="ECO:0007669"/>
    <property type="project" value="UniProtKB-SubCell"/>
</dbReference>
<feature type="transmembrane region" description="Helical" evidence="7">
    <location>
        <begin position="427"/>
        <end position="445"/>
    </location>
</feature>
<feature type="transmembrane region" description="Helical" evidence="7">
    <location>
        <begin position="402"/>
        <end position="421"/>
    </location>
</feature>
<dbReference type="Proteomes" id="UP000292452">
    <property type="component" value="Unassembled WGS sequence"/>
</dbReference>
<feature type="transmembrane region" description="Helical" evidence="7">
    <location>
        <begin position="89"/>
        <end position="106"/>
    </location>
</feature>
<feature type="transmembrane region" description="Helical" evidence="7">
    <location>
        <begin position="302"/>
        <end position="323"/>
    </location>
</feature>
<feature type="transmembrane region" description="Helical" evidence="7">
    <location>
        <begin position="127"/>
        <end position="148"/>
    </location>
</feature>
<dbReference type="InterPro" id="IPR011701">
    <property type="entry name" value="MFS"/>
</dbReference>
<proteinExistence type="predicted"/>
<dbReference type="SUPFAM" id="SSF103473">
    <property type="entry name" value="MFS general substrate transporter"/>
    <property type="match status" value="1"/>
</dbReference>
<dbReference type="InterPro" id="IPR050171">
    <property type="entry name" value="MFS_Transporters"/>
</dbReference>
<comment type="subcellular location">
    <subcellularLocation>
        <location evidence="1">Cell membrane</location>
        <topology evidence="1">Multi-pass membrane protein</topology>
    </subcellularLocation>
</comment>
<evidence type="ECO:0000256" key="3">
    <source>
        <dbReference type="ARBA" id="ARBA00022475"/>
    </source>
</evidence>
<keyword evidence="3" id="KW-1003">Cell membrane</keyword>
<feature type="transmembrane region" description="Helical" evidence="7">
    <location>
        <begin position="154"/>
        <end position="172"/>
    </location>
</feature>
<dbReference type="AlphaFoldDB" id="A0A4Q9HPT8"/>
<feature type="transmembrane region" description="Helical" evidence="7">
    <location>
        <begin position="273"/>
        <end position="296"/>
    </location>
</feature>
<feature type="transmembrane region" description="Helical" evidence="7">
    <location>
        <begin position="22"/>
        <end position="47"/>
    </location>
</feature>
<dbReference type="PANTHER" id="PTHR23517">
    <property type="entry name" value="RESISTANCE PROTEIN MDTM, PUTATIVE-RELATED-RELATED"/>
    <property type="match status" value="1"/>
</dbReference>
<reference evidence="8 9" key="1">
    <citation type="submission" date="2019-02" db="EMBL/GenBank/DDBJ databases">
        <title>Draft Genome Sequence of Streptomyces sp. AM-2504, identified by 16S rRNA comparative analysis as a Streptomyces Kasugaensis strain.</title>
        <authorList>
            <person name="Napolioni V."/>
            <person name="Giuliodori A.M."/>
            <person name="Spurio R."/>
            <person name="Fabbretti A."/>
        </authorList>
    </citation>
    <scope>NUCLEOTIDE SEQUENCE [LARGE SCALE GENOMIC DNA]</scope>
    <source>
        <strain evidence="8 9">AM-2504</strain>
    </source>
</reference>
<keyword evidence="2" id="KW-0813">Transport</keyword>
<keyword evidence="4 7" id="KW-0812">Transmembrane</keyword>
<comment type="caution">
    <text evidence="8">The sequence shown here is derived from an EMBL/GenBank/DDBJ whole genome shotgun (WGS) entry which is preliminary data.</text>
</comment>